<gene>
    <name evidence="1" type="ORF">HPB50_012337</name>
</gene>
<sequence length="792" mass="88135">MESSEESSLFWIPDRLRRTSESPDARYQSPPCPWSPRATTSRRRVSDVMRRTSRSTPEEESYGTSSASSPILHRTSRKWSDAQSHISRDARASRSRRRSLPSRPFTRGKAIQERGFTSYSPSTPPERQHRPRSLSIKEDDRKNIVLLRAPRRRSKHDLRPGIESEPTSDEIMAPRAPASATDKYRSRAPAAIKYGRSVIEAPTRPRMRVVLSKNPTSLSSPSPPIDEFTDIPPVELILFEPPMSQIEEVPRPHQWVTPRMSSAPKGTREAWQQTGTRKDDARATLSSAKTVALQPAATPTGFYERPASIAEPAAAERITYLQVWVLFVAAAATLSLPLGMVILSYLSTPVRDMSSFTSGPPSTAKTSAFSYTLPVPQTQQTVDAWKGVPAGCRSMVKIRDDAHLVAPRDSTNVSRSARSNLFCLYNNSRFHRGGSFDFLPQNMPFTHCQNIIYWSFGIIDGVPTSRARAFDHTYGLERFREIAENSGAHDVKILLAIGGYREDYAQLSYLRSDSYALSFFVQRTMALMRSLFLNGVTIHWMDGELMCRGSAVNDGNTLRAILFGLRQVFLLNSFPGQLAAIVPEKNDIVDVAVDMADIVFLDTPAMWTFPINYSICGDWAHQVDLKMTALSLQLTNASRVKKLCFIMSVAPLVVEATPWTYGDPDPRLNRTSQSSTWGNAPGTGSAWDMCGSKGCCLISLNNTSTSCIFLTNTLGRAPFFVHVLNGQAALNTAFRATSTNFSHRCALLIDLDLDNYADQSGYGLAPYWLIRYVHEALNSQALAFAKRTVTTC</sequence>
<dbReference type="EMBL" id="CM023486">
    <property type="protein sequence ID" value="KAH6928148.1"/>
    <property type="molecule type" value="Genomic_DNA"/>
</dbReference>
<evidence type="ECO:0000313" key="1">
    <source>
        <dbReference type="EMBL" id="KAH6928148.1"/>
    </source>
</evidence>
<dbReference type="Proteomes" id="UP000821845">
    <property type="component" value="Chromosome 6"/>
</dbReference>
<proteinExistence type="predicted"/>
<accession>A0ACB7S0A4</accession>
<comment type="caution">
    <text evidence="1">The sequence shown here is derived from an EMBL/GenBank/DDBJ whole genome shotgun (WGS) entry which is preliminary data.</text>
</comment>
<name>A0ACB7S0A4_HYAAI</name>
<keyword evidence="2" id="KW-1185">Reference proteome</keyword>
<organism evidence="1 2">
    <name type="scientific">Hyalomma asiaticum</name>
    <name type="common">Tick</name>
    <dbReference type="NCBI Taxonomy" id="266040"/>
    <lineage>
        <taxon>Eukaryota</taxon>
        <taxon>Metazoa</taxon>
        <taxon>Ecdysozoa</taxon>
        <taxon>Arthropoda</taxon>
        <taxon>Chelicerata</taxon>
        <taxon>Arachnida</taxon>
        <taxon>Acari</taxon>
        <taxon>Parasitiformes</taxon>
        <taxon>Ixodida</taxon>
        <taxon>Ixodoidea</taxon>
        <taxon>Ixodidae</taxon>
        <taxon>Hyalomminae</taxon>
        <taxon>Hyalomma</taxon>
    </lineage>
</organism>
<protein>
    <submittedName>
        <fullName evidence="1">Uncharacterized protein</fullName>
    </submittedName>
</protein>
<evidence type="ECO:0000313" key="2">
    <source>
        <dbReference type="Proteomes" id="UP000821845"/>
    </source>
</evidence>
<reference evidence="1" key="1">
    <citation type="submission" date="2020-05" db="EMBL/GenBank/DDBJ databases">
        <title>Large-scale comparative analyses of tick genomes elucidate their genetic diversity and vector capacities.</title>
        <authorList>
            <person name="Jia N."/>
            <person name="Wang J."/>
            <person name="Shi W."/>
            <person name="Du L."/>
            <person name="Sun Y."/>
            <person name="Zhan W."/>
            <person name="Jiang J."/>
            <person name="Wang Q."/>
            <person name="Zhang B."/>
            <person name="Ji P."/>
            <person name="Sakyi L.B."/>
            <person name="Cui X."/>
            <person name="Yuan T."/>
            <person name="Jiang B."/>
            <person name="Yang W."/>
            <person name="Lam T.T.-Y."/>
            <person name="Chang Q."/>
            <person name="Ding S."/>
            <person name="Wang X."/>
            <person name="Zhu J."/>
            <person name="Ruan X."/>
            <person name="Zhao L."/>
            <person name="Wei J."/>
            <person name="Que T."/>
            <person name="Du C."/>
            <person name="Cheng J."/>
            <person name="Dai P."/>
            <person name="Han X."/>
            <person name="Huang E."/>
            <person name="Gao Y."/>
            <person name="Liu J."/>
            <person name="Shao H."/>
            <person name="Ye R."/>
            <person name="Li L."/>
            <person name="Wei W."/>
            <person name="Wang X."/>
            <person name="Wang C."/>
            <person name="Yang T."/>
            <person name="Huo Q."/>
            <person name="Li W."/>
            <person name="Guo W."/>
            <person name="Chen H."/>
            <person name="Zhou L."/>
            <person name="Ni X."/>
            <person name="Tian J."/>
            <person name="Zhou Y."/>
            <person name="Sheng Y."/>
            <person name="Liu T."/>
            <person name="Pan Y."/>
            <person name="Xia L."/>
            <person name="Li J."/>
            <person name="Zhao F."/>
            <person name="Cao W."/>
        </authorList>
    </citation>
    <scope>NUCLEOTIDE SEQUENCE</scope>
    <source>
        <strain evidence="1">Hyas-2018</strain>
    </source>
</reference>